<dbReference type="Pfam" id="PF00097">
    <property type="entry name" value="zf-C3HC4"/>
    <property type="match status" value="1"/>
</dbReference>
<dbReference type="SUPFAM" id="SSF57850">
    <property type="entry name" value="RING/U-box"/>
    <property type="match status" value="1"/>
</dbReference>
<keyword evidence="1" id="KW-0479">Metal-binding</keyword>
<sequence>MSSTISANSSKPATRGPLLDLGAVTPHDGPRSATSPLKELSGAYDAEGNFILAKRAERADKHDCRICDEPAKDPVRAQCCNGLFCREHIRDWIKGPGASPSCPACAEPCVLPEGAI</sequence>
<keyword evidence="2 4" id="KW-0863">Zinc-finger</keyword>
<evidence type="ECO:0000256" key="3">
    <source>
        <dbReference type="ARBA" id="ARBA00022833"/>
    </source>
</evidence>
<dbReference type="Gene3D" id="3.30.40.10">
    <property type="entry name" value="Zinc/RING finger domain, C3HC4 (zinc finger)"/>
    <property type="match status" value="1"/>
</dbReference>
<evidence type="ECO:0000256" key="2">
    <source>
        <dbReference type="ARBA" id="ARBA00022771"/>
    </source>
</evidence>
<gene>
    <name evidence="7" type="ORF">FB45DRAFT_1060137</name>
</gene>
<reference evidence="7" key="1">
    <citation type="submission" date="2023-03" db="EMBL/GenBank/DDBJ databases">
        <title>Massive genome expansion in bonnet fungi (Mycena s.s.) driven by repeated elements and novel gene families across ecological guilds.</title>
        <authorList>
            <consortium name="Lawrence Berkeley National Laboratory"/>
            <person name="Harder C.B."/>
            <person name="Miyauchi S."/>
            <person name="Viragh M."/>
            <person name="Kuo A."/>
            <person name="Thoen E."/>
            <person name="Andreopoulos B."/>
            <person name="Lu D."/>
            <person name="Skrede I."/>
            <person name="Drula E."/>
            <person name="Henrissat B."/>
            <person name="Morin E."/>
            <person name="Kohler A."/>
            <person name="Barry K."/>
            <person name="LaButti K."/>
            <person name="Morin E."/>
            <person name="Salamov A."/>
            <person name="Lipzen A."/>
            <person name="Mereny Z."/>
            <person name="Hegedus B."/>
            <person name="Baldrian P."/>
            <person name="Stursova M."/>
            <person name="Weitz H."/>
            <person name="Taylor A."/>
            <person name="Grigoriev I.V."/>
            <person name="Nagy L.G."/>
            <person name="Martin F."/>
            <person name="Kauserud H."/>
        </authorList>
    </citation>
    <scope>NUCLEOTIDE SEQUENCE</scope>
    <source>
        <strain evidence="7">9284</strain>
    </source>
</reference>
<evidence type="ECO:0000259" key="6">
    <source>
        <dbReference type="PROSITE" id="PS50089"/>
    </source>
</evidence>
<comment type="caution">
    <text evidence="7">The sequence shown here is derived from an EMBL/GenBank/DDBJ whole genome shotgun (WGS) entry which is preliminary data.</text>
</comment>
<dbReference type="InterPro" id="IPR013083">
    <property type="entry name" value="Znf_RING/FYVE/PHD"/>
</dbReference>
<evidence type="ECO:0000313" key="8">
    <source>
        <dbReference type="Proteomes" id="UP001221142"/>
    </source>
</evidence>
<evidence type="ECO:0000313" key="7">
    <source>
        <dbReference type="EMBL" id="KAJ7627463.1"/>
    </source>
</evidence>
<dbReference type="GO" id="GO:0008270">
    <property type="term" value="F:zinc ion binding"/>
    <property type="evidence" value="ECO:0007669"/>
    <property type="project" value="UniProtKB-KW"/>
</dbReference>
<dbReference type="EMBL" id="JARKIF010000011">
    <property type="protein sequence ID" value="KAJ7627463.1"/>
    <property type="molecule type" value="Genomic_DNA"/>
</dbReference>
<dbReference type="InterPro" id="IPR001841">
    <property type="entry name" value="Znf_RING"/>
</dbReference>
<organism evidence="7 8">
    <name type="scientific">Roridomyces roridus</name>
    <dbReference type="NCBI Taxonomy" id="1738132"/>
    <lineage>
        <taxon>Eukaryota</taxon>
        <taxon>Fungi</taxon>
        <taxon>Dikarya</taxon>
        <taxon>Basidiomycota</taxon>
        <taxon>Agaricomycotina</taxon>
        <taxon>Agaricomycetes</taxon>
        <taxon>Agaricomycetidae</taxon>
        <taxon>Agaricales</taxon>
        <taxon>Marasmiineae</taxon>
        <taxon>Mycenaceae</taxon>
        <taxon>Roridomyces</taxon>
    </lineage>
</organism>
<evidence type="ECO:0000256" key="4">
    <source>
        <dbReference type="PROSITE-ProRule" id="PRU00175"/>
    </source>
</evidence>
<dbReference type="Proteomes" id="UP001221142">
    <property type="component" value="Unassembled WGS sequence"/>
</dbReference>
<evidence type="ECO:0000256" key="1">
    <source>
        <dbReference type="ARBA" id="ARBA00022723"/>
    </source>
</evidence>
<evidence type="ECO:0000256" key="5">
    <source>
        <dbReference type="SAM" id="MobiDB-lite"/>
    </source>
</evidence>
<dbReference type="PROSITE" id="PS50089">
    <property type="entry name" value="ZF_RING_2"/>
    <property type="match status" value="1"/>
</dbReference>
<feature type="region of interest" description="Disordered" evidence="5">
    <location>
        <begin position="1"/>
        <end position="39"/>
    </location>
</feature>
<keyword evidence="8" id="KW-1185">Reference proteome</keyword>
<proteinExistence type="predicted"/>
<accession>A0AAD7BQF8</accession>
<dbReference type="AlphaFoldDB" id="A0AAD7BQF8"/>
<dbReference type="InterPro" id="IPR018957">
    <property type="entry name" value="Znf_C3HC4_RING-type"/>
</dbReference>
<feature type="compositionally biased region" description="Polar residues" evidence="5">
    <location>
        <begin position="1"/>
        <end position="12"/>
    </location>
</feature>
<keyword evidence="3" id="KW-0862">Zinc</keyword>
<feature type="domain" description="RING-type" evidence="6">
    <location>
        <begin position="64"/>
        <end position="105"/>
    </location>
</feature>
<protein>
    <recommendedName>
        <fullName evidence="6">RING-type domain-containing protein</fullName>
    </recommendedName>
</protein>
<name>A0AAD7BQF8_9AGAR</name>